<evidence type="ECO:0000313" key="1">
    <source>
        <dbReference type="EMBL" id="JAD55326.1"/>
    </source>
</evidence>
<name>A0A0A9AW15_ARUDO</name>
<dbReference type="AlphaFoldDB" id="A0A0A9AW15"/>
<accession>A0A0A9AW15</accession>
<reference evidence="1" key="1">
    <citation type="submission" date="2014-09" db="EMBL/GenBank/DDBJ databases">
        <authorList>
            <person name="Magalhaes I.L.F."/>
            <person name="Oliveira U."/>
            <person name="Santos F.R."/>
            <person name="Vidigal T.H.D.A."/>
            <person name="Brescovit A.D."/>
            <person name="Santos A.J."/>
        </authorList>
    </citation>
    <scope>NUCLEOTIDE SEQUENCE</scope>
    <source>
        <tissue evidence="1">Shoot tissue taken approximately 20 cm above the soil surface</tissue>
    </source>
</reference>
<protein>
    <submittedName>
        <fullName evidence="1">Uncharacterized protein</fullName>
    </submittedName>
</protein>
<sequence>MQPSGPHRPLDAHLRQSCLRAQCLQSNASSAWPRVNRLAWPAYLQSACSSPTCSTPASDPPTNPLWLAFCSMPTKISTHDRSCRYRHALLRVLRALDTHAAHRRLASPTI</sequence>
<reference evidence="1" key="2">
    <citation type="journal article" date="2015" name="Data Brief">
        <title>Shoot transcriptome of the giant reed, Arundo donax.</title>
        <authorList>
            <person name="Barrero R.A."/>
            <person name="Guerrero F.D."/>
            <person name="Moolhuijzen P."/>
            <person name="Goolsby J.A."/>
            <person name="Tidwell J."/>
            <person name="Bellgard S.E."/>
            <person name="Bellgard M.I."/>
        </authorList>
    </citation>
    <scope>NUCLEOTIDE SEQUENCE</scope>
    <source>
        <tissue evidence="1">Shoot tissue taken approximately 20 cm above the soil surface</tissue>
    </source>
</reference>
<dbReference type="EMBL" id="GBRH01242569">
    <property type="protein sequence ID" value="JAD55326.1"/>
    <property type="molecule type" value="Transcribed_RNA"/>
</dbReference>
<proteinExistence type="predicted"/>
<organism evidence="1">
    <name type="scientific">Arundo donax</name>
    <name type="common">Giant reed</name>
    <name type="synonym">Donax arundinaceus</name>
    <dbReference type="NCBI Taxonomy" id="35708"/>
    <lineage>
        <taxon>Eukaryota</taxon>
        <taxon>Viridiplantae</taxon>
        <taxon>Streptophyta</taxon>
        <taxon>Embryophyta</taxon>
        <taxon>Tracheophyta</taxon>
        <taxon>Spermatophyta</taxon>
        <taxon>Magnoliopsida</taxon>
        <taxon>Liliopsida</taxon>
        <taxon>Poales</taxon>
        <taxon>Poaceae</taxon>
        <taxon>PACMAD clade</taxon>
        <taxon>Arundinoideae</taxon>
        <taxon>Arundineae</taxon>
        <taxon>Arundo</taxon>
    </lineage>
</organism>